<dbReference type="PANTHER" id="PTHR31205:SF69">
    <property type="entry name" value="ACTIN CROSS-LINKING PROTEIN (DUF569)"/>
    <property type="match status" value="1"/>
</dbReference>
<dbReference type="EMBL" id="JACGCM010001183">
    <property type="protein sequence ID" value="KAF6159894.1"/>
    <property type="molecule type" value="Genomic_DNA"/>
</dbReference>
<protein>
    <recommendedName>
        <fullName evidence="1">DUF569 domain-containing protein</fullName>
    </recommendedName>
</protein>
<dbReference type="FunFam" id="2.80.10.50:FF:000067">
    <property type="entry name" value="BnaC05g19630D protein"/>
    <property type="match status" value="1"/>
</dbReference>
<reference evidence="2 3" key="1">
    <citation type="journal article" date="2020" name="IScience">
        <title>Genome Sequencing of the Endangered Kingdonia uniflora (Circaeasteraceae, Ranunculales) Reveals Potential Mechanisms of Evolutionary Specialization.</title>
        <authorList>
            <person name="Sun Y."/>
            <person name="Deng T."/>
            <person name="Zhang A."/>
            <person name="Moore M.J."/>
            <person name="Landis J.B."/>
            <person name="Lin N."/>
            <person name="Zhang H."/>
            <person name="Zhang X."/>
            <person name="Huang J."/>
            <person name="Zhang X."/>
            <person name="Sun H."/>
            <person name="Wang H."/>
        </authorList>
    </citation>
    <scope>NUCLEOTIDE SEQUENCE [LARGE SCALE GENOMIC DNA]</scope>
    <source>
        <strain evidence="2">TB1705</strain>
        <tissue evidence="2">Leaf</tissue>
    </source>
</reference>
<dbReference type="Proteomes" id="UP000541444">
    <property type="component" value="Unassembled WGS sequence"/>
</dbReference>
<gene>
    <name evidence="2" type="ORF">GIB67_032978</name>
</gene>
<dbReference type="OrthoDB" id="2432302at2759"/>
<organism evidence="2 3">
    <name type="scientific">Kingdonia uniflora</name>
    <dbReference type="NCBI Taxonomy" id="39325"/>
    <lineage>
        <taxon>Eukaryota</taxon>
        <taxon>Viridiplantae</taxon>
        <taxon>Streptophyta</taxon>
        <taxon>Embryophyta</taxon>
        <taxon>Tracheophyta</taxon>
        <taxon>Spermatophyta</taxon>
        <taxon>Magnoliopsida</taxon>
        <taxon>Ranunculales</taxon>
        <taxon>Circaeasteraceae</taxon>
        <taxon>Kingdonia</taxon>
    </lineage>
</organism>
<evidence type="ECO:0000259" key="1">
    <source>
        <dbReference type="Pfam" id="PF04601"/>
    </source>
</evidence>
<dbReference type="SUPFAM" id="SSF50405">
    <property type="entry name" value="Actin-crosslinking proteins"/>
    <property type="match status" value="1"/>
</dbReference>
<feature type="domain" description="DUF569" evidence="1">
    <location>
        <begin position="1"/>
        <end position="142"/>
    </location>
</feature>
<dbReference type="InterPro" id="IPR007679">
    <property type="entry name" value="DUF569"/>
</dbReference>
<accession>A0A7J7MYL2</accession>
<dbReference type="PANTHER" id="PTHR31205">
    <property type="entry name" value="ACTIN CROSS-LINKING PROTEIN (DUF569)"/>
    <property type="match status" value="1"/>
</dbReference>
<evidence type="ECO:0000313" key="3">
    <source>
        <dbReference type="Proteomes" id="UP000541444"/>
    </source>
</evidence>
<evidence type="ECO:0000313" key="2">
    <source>
        <dbReference type="EMBL" id="KAF6159894.1"/>
    </source>
</evidence>
<comment type="caution">
    <text evidence="2">The sequence shown here is derived from an EMBL/GenBank/DDBJ whole genome shotgun (WGS) entry which is preliminary data.</text>
</comment>
<dbReference type="CDD" id="cd23340">
    <property type="entry name" value="beta-trefoil_FSCN_ACP-like"/>
    <property type="match status" value="1"/>
</dbReference>
<name>A0A7J7MYL2_9MAGN</name>
<proteinExistence type="predicted"/>
<keyword evidence="3" id="KW-1185">Reference proteome</keyword>
<dbReference type="Pfam" id="PF04601">
    <property type="entry name" value="DUF569"/>
    <property type="match status" value="1"/>
</dbReference>
<dbReference type="AlphaFoldDB" id="A0A7J7MYL2"/>
<dbReference type="InterPro" id="IPR008999">
    <property type="entry name" value="Actin-crosslinking"/>
</dbReference>
<dbReference type="Gene3D" id="2.80.10.50">
    <property type="match status" value="1"/>
</dbReference>
<sequence length="209" mass="23861">MEYFNQGKVIKLRSHLNKYLLADQDEETVRQSRSASSRRAHWTIELTKGSNHMIHLKSCFDKYLTASETPFFLGMIGMKVTQSLPNKLNATVEWEPIRDGFQIRLRTKSGKFLRGNGGTPPWRNSVTHDVPHRCATNDWVLWDVEIVDVSEQVESVSSGYESQLSSLSSFSVDSNQNSPSSLWSSAMVTNFTRKSSTQVRLLFTFEFTK</sequence>